<dbReference type="EMBL" id="BFAA01005085">
    <property type="protein sequence ID" value="GCB61378.1"/>
    <property type="molecule type" value="Genomic_DNA"/>
</dbReference>
<dbReference type="OMA" id="LGHWKDR"/>
<name>A0A401NKG9_SCYTO</name>
<gene>
    <name evidence="3" type="ORF">scyTo_0011303</name>
</gene>
<evidence type="ECO:0000256" key="1">
    <source>
        <dbReference type="SAM" id="MobiDB-lite"/>
    </source>
</evidence>
<feature type="compositionally biased region" description="Basic and acidic residues" evidence="1">
    <location>
        <begin position="155"/>
        <end position="168"/>
    </location>
</feature>
<dbReference type="Proteomes" id="UP000288216">
    <property type="component" value="Unassembled WGS sequence"/>
</dbReference>
<organism evidence="3 4">
    <name type="scientific">Scyliorhinus torazame</name>
    <name type="common">Cloudy catshark</name>
    <name type="synonym">Catulus torazame</name>
    <dbReference type="NCBI Taxonomy" id="75743"/>
    <lineage>
        <taxon>Eukaryota</taxon>
        <taxon>Metazoa</taxon>
        <taxon>Chordata</taxon>
        <taxon>Craniata</taxon>
        <taxon>Vertebrata</taxon>
        <taxon>Chondrichthyes</taxon>
        <taxon>Elasmobranchii</taxon>
        <taxon>Galeomorphii</taxon>
        <taxon>Galeoidea</taxon>
        <taxon>Carcharhiniformes</taxon>
        <taxon>Scyliorhinidae</taxon>
        <taxon>Scyliorhinus</taxon>
    </lineage>
</organism>
<feature type="region of interest" description="Disordered" evidence="1">
    <location>
        <begin position="43"/>
        <end position="265"/>
    </location>
</feature>
<keyword evidence="4" id="KW-1185">Reference proteome</keyword>
<comment type="caution">
    <text evidence="3">The sequence shown here is derived from an EMBL/GenBank/DDBJ whole genome shotgun (WGS) entry which is preliminary data.</text>
</comment>
<dbReference type="PANTHER" id="PTHR15871">
    <property type="entry name" value="PH DOMAIN-CONTAINING PROTEIN"/>
    <property type="match status" value="1"/>
</dbReference>
<feature type="domain" description="PH" evidence="2">
    <location>
        <begin position="1"/>
        <end position="29"/>
    </location>
</feature>
<evidence type="ECO:0000313" key="3">
    <source>
        <dbReference type="EMBL" id="GCB61378.1"/>
    </source>
</evidence>
<feature type="compositionally biased region" description="Basic and acidic residues" evidence="1">
    <location>
        <begin position="127"/>
        <end position="137"/>
    </location>
</feature>
<sequence length="422" mass="46368">MEYVPELKFQVNDAEEKNSWLKSLNEEIGKANNKEFDQVTVDEKNSLDHLTRNRVKMNHTRRPPTRQHRKEVASAVSGGMQRLELGAQNLTVEDSTNEEQPKEKPSNQTNKNRLILMPKIKPSNAKGSDELEKKESPPEAETGEGPPAEEGEGPPAKEGEGPPAKEGEEPQAEEGEGPLTEEGEGPPAKEGEELQAEEGEGPLTKEGEGPQTKEGEGPPAKEGEGPPAKEGEGPSAKEGEEEDLSCATETVADCQESEGESDFQAEVSSGVNVMKKQLSETNSNSSLNRANLIRVKCASLGDILSESKQHAIRKQIDTSGHLEERNVEKLEGEIAFELKVTEELLQQAAGEQHLQSNITQDSWSTRSAAHLLNEAMAKWTEADKVLQELKGLKGLCNKSETLTLEERERRKNLLTMYRRSVP</sequence>
<proteinExistence type="predicted"/>
<dbReference type="PROSITE" id="PS50003">
    <property type="entry name" value="PH_DOMAIN"/>
    <property type="match status" value="1"/>
</dbReference>
<dbReference type="AlphaFoldDB" id="A0A401NKG9"/>
<feature type="compositionally biased region" description="Basic and acidic residues" evidence="1">
    <location>
        <begin position="203"/>
        <end position="238"/>
    </location>
</feature>
<feature type="compositionally biased region" description="Basic residues" evidence="1">
    <location>
        <begin position="52"/>
        <end position="69"/>
    </location>
</feature>
<evidence type="ECO:0000259" key="2">
    <source>
        <dbReference type="PROSITE" id="PS50003"/>
    </source>
</evidence>
<dbReference type="GO" id="GO:0071888">
    <property type="term" value="P:macrophage apoptotic process"/>
    <property type="evidence" value="ECO:0007669"/>
    <property type="project" value="TreeGrafter"/>
</dbReference>
<dbReference type="PANTHER" id="PTHR15871:SF2">
    <property type="entry name" value="PLECKSTRIN HOMOLOGY DOMAIN-CONTAINING FAMILY O MEMBER 2"/>
    <property type="match status" value="1"/>
</dbReference>
<reference evidence="3 4" key="1">
    <citation type="journal article" date="2018" name="Nat. Ecol. Evol.">
        <title>Shark genomes provide insights into elasmobranch evolution and the origin of vertebrates.</title>
        <authorList>
            <person name="Hara Y"/>
            <person name="Yamaguchi K"/>
            <person name="Onimaru K"/>
            <person name="Kadota M"/>
            <person name="Koyanagi M"/>
            <person name="Keeley SD"/>
            <person name="Tatsumi K"/>
            <person name="Tanaka K"/>
            <person name="Motone F"/>
            <person name="Kageyama Y"/>
            <person name="Nozu R"/>
            <person name="Adachi N"/>
            <person name="Nishimura O"/>
            <person name="Nakagawa R"/>
            <person name="Tanegashima C"/>
            <person name="Kiyatake I"/>
            <person name="Matsumoto R"/>
            <person name="Murakumo K"/>
            <person name="Nishida K"/>
            <person name="Terakita A"/>
            <person name="Kuratani S"/>
            <person name="Sato K"/>
            <person name="Hyodo S Kuraku.S."/>
        </authorList>
    </citation>
    <scope>NUCLEOTIDE SEQUENCE [LARGE SCALE GENOMIC DNA]</scope>
</reference>
<accession>A0A401NKG9</accession>
<dbReference type="InterPro" id="IPR001849">
    <property type="entry name" value="PH_domain"/>
</dbReference>
<feature type="compositionally biased region" description="Acidic residues" evidence="1">
    <location>
        <begin position="169"/>
        <end position="184"/>
    </location>
</feature>
<dbReference type="InterPro" id="IPR043448">
    <property type="entry name" value="PKHO1/2"/>
</dbReference>
<evidence type="ECO:0000313" key="4">
    <source>
        <dbReference type="Proteomes" id="UP000288216"/>
    </source>
</evidence>
<protein>
    <recommendedName>
        <fullName evidence="2">PH domain-containing protein</fullName>
    </recommendedName>
</protein>
<dbReference type="OrthoDB" id="9948009at2759"/>